<feature type="region of interest" description="Disordered" evidence="7">
    <location>
        <begin position="311"/>
        <end position="337"/>
    </location>
</feature>
<dbReference type="PROSITE" id="PS50879">
    <property type="entry name" value="RNASE_H_1"/>
    <property type="match status" value="1"/>
</dbReference>
<dbReference type="InterPro" id="IPR012337">
    <property type="entry name" value="RNaseH-like_sf"/>
</dbReference>
<keyword evidence="1" id="KW-0808">Transferase</keyword>
<reference evidence="9" key="2">
    <citation type="submission" date="2022-01" db="EMBL/GenBank/DDBJ databases">
        <authorList>
            <person name="Yamashiro T."/>
            <person name="Shiraishi A."/>
            <person name="Satake H."/>
            <person name="Nakayama K."/>
        </authorList>
    </citation>
    <scope>NUCLEOTIDE SEQUENCE</scope>
</reference>
<dbReference type="CDD" id="cd00303">
    <property type="entry name" value="retropepsin_like"/>
    <property type="match status" value="1"/>
</dbReference>
<reference evidence="9" key="1">
    <citation type="journal article" date="2022" name="Int. J. Mol. Sci.">
        <title>Draft Genome of Tanacetum Coccineum: Genomic Comparison of Closely Related Tanacetum-Family Plants.</title>
        <authorList>
            <person name="Yamashiro T."/>
            <person name="Shiraishi A."/>
            <person name="Nakayama K."/>
            <person name="Satake H."/>
        </authorList>
    </citation>
    <scope>NUCLEOTIDE SEQUENCE</scope>
</reference>
<feature type="domain" description="RNase H type-1" evidence="8">
    <location>
        <begin position="846"/>
        <end position="906"/>
    </location>
</feature>
<evidence type="ECO:0000256" key="5">
    <source>
        <dbReference type="ARBA" id="ARBA00023172"/>
    </source>
</evidence>
<feature type="compositionally biased region" description="Basic and acidic residues" evidence="7">
    <location>
        <begin position="311"/>
        <end position="329"/>
    </location>
</feature>
<dbReference type="InterPro" id="IPR021109">
    <property type="entry name" value="Peptidase_aspartic_dom_sf"/>
</dbReference>
<accession>A0ABQ5GEA1</accession>
<keyword evidence="3" id="KW-0540">Nuclease</keyword>
<evidence type="ECO:0000256" key="6">
    <source>
        <dbReference type="ARBA" id="ARBA00023268"/>
    </source>
</evidence>
<feature type="compositionally biased region" description="Basic residues" evidence="7">
    <location>
        <begin position="1"/>
        <end position="11"/>
    </location>
</feature>
<dbReference type="Gene3D" id="3.10.10.10">
    <property type="entry name" value="HIV Type 1 Reverse Transcriptase, subunit A, domain 1"/>
    <property type="match status" value="1"/>
</dbReference>
<sequence>MVYGGRRRPFHRAQERHTPYVAPHRPNNDFRRARENKVILTLGSLISTPAEILATEHHLNLPQPAPLVGAPSKENIHKLCDYHNEKGHNTNDCFVLKKQLEAALETGKLNHLIKDVRQKGKKGQKQNGSRNAVINMIRNHDLDRKRKTAMTDEGWMNVPITFPPVPTRDLSDEALVMEAEIEGYLVKRIHIDEGASIEIMYEHCFNMLHPKIKARLAETQTTVSGFSGERVKPLGKIELDVCFGGAGRCRRAMMRFTVVPAPSPYNIILGRPALKQLRAIPSTIHGMMKFPTRWGIATVLSQAPTVLECRREEKKQAREKEKDPVKEIEPTESPSPTEFVLVNPAYPEQLVKIGKNLSTEGSTQLKNLLRKNKDVFAWEPADMTGVPKRIIKHSLNVNPADKPIAQKRRTFSEEKKQAITREVSEWLKAGIVRRVKYPTWISNPVLVQKPDGSWRMCIDFKNLNSSCPKDYYPLPEIESKIEAVMGYPLKCFLDAYKGYHQVQMADEDEEKTAFYTDQGTFCYKKMPFGLKNAGATYQRLVDEAFNKQIGRNLEVYVDDMVIKSKAEKDMLADIAETFDNLRRINMKLNPKKCSFGVEEGKFLGYMVTSEGIRANPAKTKDIAEMKSPRTWGEMQSLAGKLAALNRFLARSAEKSLPFFETLKNITKENKEDYKWTEEAEKAFQELKKTILDLPTLATPTPEENLYVYLAASDKAVSAVLMTERNGRQYPIRYVSKVLHDAEKNYAPLEKLALALRNASRRLRRYFEAHPITVITDQPIKQILGRAEASGRLAQYAVELGAYKITYEPRNSIKGQVLADFLNEVPVGSDTLVPRETTYTKEDKKDRQEEWMLFTDGASSAKGSGAGLVLISPTKTEYTYALRLTFNSTNNQAEYEALLAGLRIAKK</sequence>
<dbReference type="EMBL" id="BQNB010018359">
    <property type="protein sequence ID" value="GJT73515.1"/>
    <property type="molecule type" value="Genomic_DNA"/>
</dbReference>
<dbReference type="InterPro" id="IPR050951">
    <property type="entry name" value="Retrovirus_Pol_polyprotein"/>
</dbReference>
<dbReference type="InterPro" id="IPR041577">
    <property type="entry name" value="RT_RNaseH_2"/>
</dbReference>
<evidence type="ECO:0000256" key="4">
    <source>
        <dbReference type="ARBA" id="ARBA00022759"/>
    </source>
</evidence>
<dbReference type="InterPro" id="IPR036397">
    <property type="entry name" value="RNaseH_sf"/>
</dbReference>
<dbReference type="PANTHER" id="PTHR37984">
    <property type="entry name" value="PROTEIN CBG26694"/>
    <property type="match status" value="1"/>
</dbReference>
<dbReference type="InterPro" id="IPR000477">
    <property type="entry name" value="RT_dom"/>
</dbReference>
<comment type="caution">
    <text evidence="9">The sequence shown here is derived from an EMBL/GenBank/DDBJ whole genome shotgun (WGS) entry which is preliminary data.</text>
</comment>
<keyword evidence="10" id="KW-1185">Reference proteome</keyword>
<evidence type="ECO:0000256" key="1">
    <source>
        <dbReference type="ARBA" id="ARBA00022679"/>
    </source>
</evidence>
<evidence type="ECO:0000256" key="3">
    <source>
        <dbReference type="ARBA" id="ARBA00022722"/>
    </source>
</evidence>
<evidence type="ECO:0000256" key="2">
    <source>
        <dbReference type="ARBA" id="ARBA00022695"/>
    </source>
</evidence>
<evidence type="ECO:0000313" key="9">
    <source>
        <dbReference type="EMBL" id="GJT73515.1"/>
    </source>
</evidence>
<evidence type="ECO:0000259" key="8">
    <source>
        <dbReference type="PROSITE" id="PS50879"/>
    </source>
</evidence>
<evidence type="ECO:0000256" key="7">
    <source>
        <dbReference type="SAM" id="MobiDB-lite"/>
    </source>
</evidence>
<keyword evidence="6" id="KW-0511">Multifunctional enzyme</keyword>
<dbReference type="Proteomes" id="UP001151760">
    <property type="component" value="Unassembled WGS sequence"/>
</dbReference>
<gene>
    <name evidence="9" type="ORF">Tco_1032801</name>
</gene>
<keyword evidence="2" id="KW-0548">Nucleotidyltransferase</keyword>
<feature type="region of interest" description="Disordered" evidence="7">
    <location>
        <begin position="1"/>
        <end position="28"/>
    </location>
</feature>
<name>A0ABQ5GEA1_9ASTR</name>
<proteinExistence type="predicted"/>
<dbReference type="Gene3D" id="3.30.420.10">
    <property type="entry name" value="Ribonuclease H-like superfamily/Ribonuclease H"/>
    <property type="match status" value="1"/>
</dbReference>
<dbReference type="CDD" id="cd01647">
    <property type="entry name" value="RT_LTR"/>
    <property type="match status" value="1"/>
</dbReference>
<organism evidence="9 10">
    <name type="scientific">Tanacetum coccineum</name>
    <dbReference type="NCBI Taxonomy" id="301880"/>
    <lineage>
        <taxon>Eukaryota</taxon>
        <taxon>Viridiplantae</taxon>
        <taxon>Streptophyta</taxon>
        <taxon>Embryophyta</taxon>
        <taxon>Tracheophyta</taxon>
        <taxon>Spermatophyta</taxon>
        <taxon>Magnoliopsida</taxon>
        <taxon>eudicotyledons</taxon>
        <taxon>Gunneridae</taxon>
        <taxon>Pentapetalae</taxon>
        <taxon>asterids</taxon>
        <taxon>campanulids</taxon>
        <taxon>Asterales</taxon>
        <taxon>Asteraceae</taxon>
        <taxon>Asteroideae</taxon>
        <taxon>Anthemideae</taxon>
        <taxon>Anthemidinae</taxon>
        <taxon>Tanacetum</taxon>
    </lineage>
</organism>
<keyword evidence="5" id="KW-0233">DNA recombination</keyword>
<dbReference type="InterPro" id="IPR002156">
    <property type="entry name" value="RNaseH_domain"/>
</dbReference>
<dbReference type="Gene3D" id="3.30.70.270">
    <property type="match status" value="2"/>
</dbReference>
<dbReference type="PANTHER" id="PTHR37984:SF5">
    <property type="entry name" value="PROTEIN NYNRIN-LIKE"/>
    <property type="match status" value="1"/>
</dbReference>
<keyword evidence="4" id="KW-0378">Hydrolase</keyword>
<dbReference type="Gene3D" id="2.40.70.10">
    <property type="entry name" value="Acid Proteases"/>
    <property type="match status" value="1"/>
</dbReference>
<dbReference type="Pfam" id="PF17919">
    <property type="entry name" value="RT_RNaseH_2"/>
    <property type="match status" value="1"/>
</dbReference>
<protein>
    <submittedName>
        <fullName evidence="9">Nucleotidyltransferase, ribonuclease H</fullName>
    </submittedName>
</protein>
<dbReference type="InterPro" id="IPR043502">
    <property type="entry name" value="DNA/RNA_pol_sf"/>
</dbReference>
<dbReference type="Pfam" id="PF00078">
    <property type="entry name" value="RVT_1"/>
    <property type="match status" value="1"/>
</dbReference>
<dbReference type="SUPFAM" id="SSF53098">
    <property type="entry name" value="Ribonuclease H-like"/>
    <property type="match status" value="1"/>
</dbReference>
<keyword evidence="4" id="KW-0255">Endonuclease</keyword>
<dbReference type="InterPro" id="IPR043128">
    <property type="entry name" value="Rev_trsase/Diguanyl_cyclase"/>
</dbReference>
<dbReference type="SUPFAM" id="SSF56672">
    <property type="entry name" value="DNA/RNA polymerases"/>
    <property type="match status" value="1"/>
</dbReference>
<evidence type="ECO:0000313" key="10">
    <source>
        <dbReference type="Proteomes" id="UP001151760"/>
    </source>
</evidence>